<keyword evidence="2" id="KW-0238">DNA-binding</keyword>
<dbReference type="STRING" id="1003.SAMN04488541_100981"/>
<dbReference type="GO" id="GO:0003700">
    <property type="term" value="F:DNA-binding transcription factor activity"/>
    <property type="evidence" value="ECO:0007669"/>
    <property type="project" value="TreeGrafter"/>
</dbReference>
<organism evidence="5 6">
    <name type="scientific">Thermoflexibacter ruber</name>
    <dbReference type="NCBI Taxonomy" id="1003"/>
    <lineage>
        <taxon>Bacteria</taxon>
        <taxon>Pseudomonadati</taxon>
        <taxon>Bacteroidota</taxon>
        <taxon>Cytophagia</taxon>
        <taxon>Cytophagales</taxon>
        <taxon>Thermoflexibacteraceae</taxon>
        <taxon>Thermoflexibacter</taxon>
    </lineage>
</organism>
<dbReference type="PROSITE" id="PS50932">
    <property type="entry name" value="HTH_LACI_2"/>
    <property type="match status" value="1"/>
</dbReference>
<feature type="domain" description="HTH lacI-type" evidence="4">
    <location>
        <begin position="6"/>
        <end position="60"/>
    </location>
</feature>
<evidence type="ECO:0000256" key="3">
    <source>
        <dbReference type="ARBA" id="ARBA00023163"/>
    </source>
</evidence>
<evidence type="ECO:0000256" key="2">
    <source>
        <dbReference type="ARBA" id="ARBA00023125"/>
    </source>
</evidence>
<dbReference type="EMBL" id="FONY01000009">
    <property type="protein sequence ID" value="SFE89751.1"/>
    <property type="molecule type" value="Genomic_DNA"/>
</dbReference>
<keyword evidence="3" id="KW-0804">Transcription</keyword>
<accession>A0A1I2EB98</accession>
<dbReference type="RefSeq" id="WP_091542251.1">
    <property type="nucleotide sequence ID" value="NZ_FONY01000009.1"/>
</dbReference>
<name>A0A1I2EB98_9BACT</name>
<sequence length="342" mass="38164">MRTGQVTIKDIAKRLNISVSTVSRALRDMPEIHPDTKKAILKLAEELDYQPNQLAKNLAKSSTKTIGVIVPNLSYYFFSAVLNSIEEAAMQAGYSVLVCQTNESHAKEVTNIQNLMRGQVEGLLISLSRDTDNCEHIHRLLQKNVPLVLFDRYMNDLDASKVIVDNHSAAFKATEHLIENHCTKIGFLAGPPHLLISNQRLSGYRAALEKHGLEFDSRYVFHCDYTKENAIAQTLAMMQLAPPPNGIFAVSDRVAFATIFALRSKGYQIPQDVAIVSFNNEPVCEFLTPSLSSISQPIDQIGRESVRLLLQQIEAKEDIVPKQVSVLDTTLVVRESSVRTFK</sequence>
<dbReference type="OrthoDB" id="833520at2"/>
<evidence type="ECO:0000259" key="4">
    <source>
        <dbReference type="PROSITE" id="PS50932"/>
    </source>
</evidence>
<dbReference type="InterPro" id="IPR010982">
    <property type="entry name" value="Lambda_DNA-bd_dom_sf"/>
</dbReference>
<gene>
    <name evidence="5" type="ORF">SAMN04488541_100981</name>
</gene>
<dbReference type="SMART" id="SM00354">
    <property type="entry name" value="HTH_LACI"/>
    <property type="match status" value="1"/>
</dbReference>
<dbReference type="AlphaFoldDB" id="A0A1I2EB98"/>
<dbReference type="GO" id="GO:0000976">
    <property type="term" value="F:transcription cis-regulatory region binding"/>
    <property type="evidence" value="ECO:0007669"/>
    <property type="project" value="TreeGrafter"/>
</dbReference>
<dbReference type="Pfam" id="PF13377">
    <property type="entry name" value="Peripla_BP_3"/>
    <property type="match status" value="1"/>
</dbReference>
<dbReference type="InterPro" id="IPR046335">
    <property type="entry name" value="LacI/GalR-like_sensor"/>
</dbReference>
<dbReference type="Gene3D" id="3.40.50.2300">
    <property type="match status" value="2"/>
</dbReference>
<evidence type="ECO:0000313" key="6">
    <source>
        <dbReference type="Proteomes" id="UP000199513"/>
    </source>
</evidence>
<dbReference type="SUPFAM" id="SSF53822">
    <property type="entry name" value="Periplasmic binding protein-like I"/>
    <property type="match status" value="1"/>
</dbReference>
<evidence type="ECO:0000256" key="1">
    <source>
        <dbReference type="ARBA" id="ARBA00023015"/>
    </source>
</evidence>
<dbReference type="Gene3D" id="1.10.260.40">
    <property type="entry name" value="lambda repressor-like DNA-binding domains"/>
    <property type="match status" value="1"/>
</dbReference>
<dbReference type="Proteomes" id="UP000199513">
    <property type="component" value="Unassembled WGS sequence"/>
</dbReference>
<dbReference type="CDD" id="cd06267">
    <property type="entry name" value="PBP1_LacI_sugar_binding-like"/>
    <property type="match status" value="1"/>
</dbReference>
<dbReference type="PANTHER" id="PTHR30146">
    <property type="entry name" value="LACI-RELATED TRANSCRIPTIONAL REPRESSOR"/>
    <property type="match status" value="1"/>
</dbReference>
<dbReference type="SUPFAM" id="SSF47413">
    <property type="entry name" value="lambda repressor-like DNA-binding domains"/>
    <property type="match status" value="1"/>
</dbReference>
<evidence type="ECO:0000313" key="5">
    <source>
        <dbReference type="EMBL" id="SFE89751.1"/>
    </source>
</evidence>
<dbReference type="CDD" id="cd01392">
    <property type="entry name" value="HTH_LacI"/>
    <property type="match status" value="1"/>
</dbReference>
<keyword evidence="6" id="KW-1185">Reference proteome</keyword>
<reference evidence="6" key="1">
    <citation type="submission" date="2016-10" db="EMBL/GenBank/DDBJ databases">
        <authorList>
            <person name="Varghese N."/>
            <person name="Submissions S."/>
        </authorList>
    </citation>
    <scope>NUCLEOTIDE SEQUENCE [LARGE SCALE GENOMIC DNA]</scope>
    <source>
        <strain>GEY</strain>
        <strain evidence="6">DSM 9560</strain>
    </source>
</reference>
<keyword evidence="1" id="KW-0805">Transcription regulation</keyword>
<proteinExistence type="predicted"/>
<dbReference type="InterPro" id="IPR000843">
    <property type="entry name" value="HTH_LacI"/>
</dbReference>
<dbReference type="Pfam" id="PF00356">
    <property type="entry name" value="LacI"/>
    <property type="match status" value="1"/>
</dbReference>
<dbReference type="PANTHER" id="PTHR30146:SF109">
    <property type="entry name" value="HTH-TYPE TRANSCRIPTIONAL REGULATOR GALS"/>
    <property type="match status" value="1"/>
</dbReference>
<protein>
    <submittedName>
        <fullName evidence="5">Transcriptional regulator, LacI family</fullName>
    </submittedName>
</protein>
<dbReference type="InterPro" id="IPR028082">
    <property type="entry name" value="Peripla_BP_I"/>
</dbReference>